<evidence type="ECO:0000313" key="5">
    <source>
        <dbReference type="Proteomes" id="UP000231542"/>
    </source>
</evidence>
<protein>
    <submittedName>
        <fullName evidence="4">Uncharacterized protein</fullName>
    </submittedName>
</protein>
<dbReference type="InterPro" id="IPR007197">
    <property type="entry name" value="rSAM"/>
</dbReference>
<dbReference type="InterPro" id="IPR058240">
    <property type="entry name" value="rSAM_sf"/>
</dbReference>
<dbReference type="EMBL" id="PEXU01000028">
    <property type="protein sequence ID" value="PIS42679.1"/>
    <property type="molecule type" value="Genomic_DNA"/>
</dbReference>
<dbReference type="GO" id="GO:0003824">
    <property type="term" value="F:catalytic activity"/>
    <property type="evidence" value="ECO:0007669"/>
    <property type="project" value="InterPro"/>
</dbReference>
<keyword evidence="1" id="KW-0479">Metal-binding</keyword>
<sequence length="369" mass="42986">MEYQTYSAKKILNIHKHPDGGWFWVKYSAYPYLGCYFGCEYCYERDEKYLPYKGHLEQFDQLIKVKENAPELLEKELKKVTPDLIAVGDWQPAEKKYRLSRKMLEICYQQGFPVFILEKSPLILEDLNLLKKIDKKADVVTGFSIITTKDDKTRKIFEPKASAIKTRFLVMKKIAQAGILTGTSFMPILPFIYDDEANLEAVVKETKQSGGAYVLAGGLTLWGGVKPYFFGVLKKNFPQLLPKYQKLFASDSEFGRYWFRISNQVRKLCQKYNLSYYIPRPVKYFPKKLIFNKEMAAKFYQRARDLKESGGNSYKEWAYRKAAWAIDDLDQSLIDIYQKSWLVGIQKINGIGNRLAHEIEKEIKASNFN</sequence>
<dbReference type="SUPFAM" id="SSF47802">
    <property type="entry name" value="DNA polymerase beta, N-terminal domain-like"/>
    <property type="match status" value="1"/>
</dbReference>
<reference evidence="4 5" key="1">
    <citation type="submission" date="2017-09" db="EMBL/GenBank/DDBJ databases">
        <title>Depth-based differentiation of microbial function through sediment-hosted aquifers and enrichment of novel symbionts in the deep terrestrial subsurface.</title>
        <authorList>
            <person name="Probst A.J."/>
            <person name="Ladd B."/>
            <person name="Jarett J.K."/>
            <person name="Geller-Mcgrath D.E."/>
            <person name="Sieber C.M."/>
            <person name="Emerson J.B."/>
            <person name="Anantharaman K."/>
            <person name="Thomas B.C."/>
            <person name="Malmstrom R."/>
            <person name="Stieglmeier M."/>
            <person name="Klingl A."/>
            <person name="Woyke T."/>
            <person name="Ryan C.M."/>
            <person name="Banfield J.F."/>
        </authorList>
    </citation>
    <scope>NUCLEOTIDE SEQUENCE [LARGE SCALE GENOMIC DNA]</scope>
    <source>
        <strain evidence="4">CG08_land_8_20_14_0_20_40_16</strain>
    </source>
</reference>
<evidence type="ECO:0000256" key="1">
    <source>
        <dbReference type="ARBA" id="ARBA00022723"/>
    </source>
</evidence>
<organism evidence="4 5">
    <name type="scientific">Candidatus Kerfeldbacteria bacterium CG08_land_8_20_14_0_20_40_16</name>
    <dbReference type="NCBI Taxonomy" id="2014244"/>
    <lineage>
        <taxon>Bacteria</taxon>
        <taxon>Candidatus Kerfeldiibacteriota</taxon>
    </lineage>
</organism>
<dbReference type="InterPro" id="IPR027421">
    <property type="entry name" value="DNA_pol_lamdba_lyase_dom_sf"/>
</dbReference>
<gene>
    <name evidence="4" type="ORF">COT24_02275</name>
</gene>
<proteinExistence type="predicted"/>
<evidence type="ECO:0000256" key="3">
    <source>
        <dbReference type="ARBA" id="ARBA00023014"/>
    </source>
</evidence>
<dbReference type="Proteomes" id="UP000231542">
    <property type="component" value="Unassembled WGS sequence"/>
</dbReference>
<dbReference type="PANTHER" id="PTHR43432:SF5">
    <property type="entry name" value="ELP3_MIAA_NIFB-LIKE RADICAL SAM CORE DOMAIN-CONTAINING PROTEIN"/>
    <property type="match status" value="1"/>
</dbReference>
<dbReference type="PANTHER" id="PTHR43432">
    <property type="entry name" value="SLR0285 PROTEIN"/>
    <property type="match status" value="1"/>
</dbReference>
<dbReference type="GO" id="GO:0046872">
    <property type="term" value="F:metal ion binding"/>
    <property type="evidence" value="ECO:0007669"/>
    <property type="project" value="UniProtKB-KW"/>
</dbReference>
<dbReference type="Gene3D" id="3.80.30.30">
    <property type="match status" value="1"/>
</dbReference>
<accession>A0A2H0YWL5</accession>
<dbReference type="GO" id="GO:0051536">
    <property type="term" value="F:iron-sulfur cluster binding"/>
    <property type="evidence" value="ECO:0007669"/>
    <property type="project" value="UniProtKB-KW"/>
</dbReference>
<dbReference type="SUPFAM" id="SSF102114">
    <property type="entry name" value="Radical SAM enzymes"/>
    <property type="match status" value="1"/>
</dbReference>
<comment type="caution">
    <text evidence="4">The sequence shown here is derived from an EMBL/GenBank/DDBJ whole genome shotgun (WGS) entry which is preliminary data.</text>
</comment>
<keyword evidence="3" id="KW-0411">Iron-sulfur</keyword>
<dbReference type="SFLD" id="SFLDS00029">
    <property type="entry name" value="Radical_SAM"/>
    <property type="match status" value="1"/>
</dbReference>
<dbReference type="InterPro" id="IPR040086">
    <property type="entry name" value="MJ0683-like"/>
</dbReference>
<dbReference type="SFLD" id="SFLDG01084">
    <property type="entry name" value="Uncharacterised_Radical_SAM_Su"/>
    <property type="match status" value="1"/>
</dbReference>
<name>A0A2H0YWL5_9BACT</name>
<evidence type="ECO:0000313" key="4">
    <source>
        <dbReference type="EMBL" id="PIS42679.1"/>
    </source>
</evidence>
<keyword evidence="2" id="KW-0408">Iron</keyword>
<dbReference type="AlphaFoldDB" id="A0A2H0YWL5"/>
<evidence type="ECO:0000256" key="2">
    <source>
        <dbReference type="ARBA" id="ARBA00023004"/>
    </source>
</evidence>